<dbReference type="InterPro" id="IPR009845">
    <property type="entry name" value="DUF1405"/>
</dbReference>
<dbReference type="AlphaFoldDB" id="A0A162EHM6"/>
<dbReference type="STRING" id="519424.AZF04_18125"/>
<feature type="transmembrane region" description="Helical" evidence="1">
    <location>
        <begin position="152"/>
        <end position="174"/>
    </location>
</feature>
<evidence type="ECO:0000256" key="1">
    <source>
        <dbReference type="SAM" id="Phobius"/>
    </source>
</evidence>
<evidence type="ECO:0000313" key="3">
    <source>
        <dbReference type="Proteomes" id="UP000075806"/>
    </source>
</evidence>
<feature type="transmembrane region" description="Helical" evidence="1">
    <location>
        <begin position="32"/>
        <end position="54"/>
    </location>
</feature>
<feature type="transmembrane region" description="Helical" evidence="1">
    <location>
        <begin position="122"/>
        <end position="140"/>
    </location>
</feature>
<dbReference type="Pfam" id="PF07187">
    <property type="entry name" value="DUF1405"/>
    <property type="match status" value="1"/>
</dbReference>
<keyword evidence="1" id="KW-0472">Membrane</keyword>
<comment type="caution">
    <text evidence="2">The sequence shown here is derived from an EMBL/GenBank/DDBJ whole genome shotgun (WGS) entry which is preliminary data.</text>
</comment>
<accession>A0A162EHM6</accession>
<organism evidence="2 3">
    <name type="scientific">Alkalihalobacillus trypoxylicola</name>
    <dbReference type="NCBI Taxonomy" id="519424"/>
    <lineage>
        <taxon>Bacteria</taxon>
        <taxon>Bacillati</taxon>
        <taxon>Bacillota</taxon>
        <taxon>Bacilli</taxon>
        <taxon>Bacillales</taxon>
        <taxon>Bacillaceae</taxon>
        <taxon>Alkalihalobacillus</taxon>
    </lineage>
</organism>
<feature type="transmembrane region" description="Helical" evidence="1">
    <location>
        <begin position="92"/>
        <end position="110"/>
    </location>
</feature>
<evidence type="ECO:0000313" key="2">
    <source>
        <dbReference type="EMBL" id="KYG32906.1"/>
    </source>
</evidence>
<reference evidence="2" key="1">
    <citation type="submission" date="2016-02" db="EMBL/GenBank/DDBJ databases">
        <title>Genome sequence of Bacillus trypoxylicola KCTC 13244(T).</title>
        <authorList>
            <person name="Jeong H."/>
            <person name="Park S.-H."/>
            <person name="Choi S.-K."/>
        </authorList>
    </citation>
    <scope>NUCLEOTIDE SEQUENCE [LARGE SCALE GENOMIC DNA]</scope>
    <source>
        <strain evidence="2">KCTC 13244</strain>
    </source>
</reference>
<protein>
    <recommendedName>
        <fullName evidence="4">DUF1405 domain-containing protein</fullName>
    </recommendedName>
</protein>
<dbReference type="PANTHER" id="PTHR40042">
    <property type="entry name" value="HYPOTHETICAL MEMBRANE SPANNING PROTEIN"/>
    <property type="match status" value="1"/>
</dbReference>
<evidence type="ECO:0008006" key="4">
    <source>
        <dbReference type="Google" id="ProtNLM"/>
    </source>
</evidence>
<gene>
    <name evidence="2" type="ORF">AZF04_18125</name>
</gene>
<dbReference type="PANTHER" id="PTHR40042:SF1">
    <property type="entry name" value="DUF1405 DOMAIN-CONTAINING PROTEIN"/>
    <property type="match status" value="1"/>
</dbReference>
<keyword evidence="1" id="KW-0812">Transmembrane</keyword>
<name>A0A162EHM6_9BACI</name>
<keyword evidence="1" id="KW-1133">Transmembrane helix</keyword>
<dbReference type="Proteomes" id="UP000075806">
    <property type="component" value="Unassembled WGS sequence"/>
</dbReference>
<dbReference type="EMBL" id="LTAO01000011">
    <property type="protein sequence ID" value="KYG32906.1"/>
    <property type="molecule type" value="Genomic_DNA"/>
</dbReference>
<sequence>MILLLLAINIPGTLYGFYWYWGQLQNTPPQFLIFVPDSPTASLFFVFVLIAFLWKKNWPIIEALAAVTLIKYGIWAVVMNASTGLLGGSLNWQHYMLIFSHAGMALQALIYSPYFRIKSWHLAIAAIWTLHNDFIDYFFGMHPYLSSYLMPHISSVAVFTVSLSVLSILTVYFVSVRNKQLKLTIQ</sequence>
<feature type="transmembrane region" description="Helical" evidence="1">
    <location>
        <begin position="63"/>
        <end position="86"/>
    </location>
</feature>
<proteinExistence type="predicted"/>
<keyword evidence="3" id="KW-1185">Reference proteome</keyword>